<dbReference type="InterPro" id="IPR001584">
    <property type="entry name" value="Integrase_cat-core"/>
</dbReference>
<dbReference type="Pfam" id="PF12697">
    <property type="entry name" value="Abhydrolase_6"/>
    <property type="match status" value="1"/>
</dbReference>
<dbReference type="SUPFAM" id="SSF53474">
    <property type="entry name" value="alpha/beta-Hydrolases"/>
    <property type="match status" value="1"/>
</dbReference>
<dbReference type="FunFam" id="3.40.50.1820:FF:000042">
    <property type="entry name" value="probable strigolactone esterase DAD2"/>
    <property type="match status" value="1"/>
</dbReference>
<dbReference type="Gene3D" id="3.30.420.10">
    <property type="entry name" value="Ribonuclease H-like superfamily/Ribonuclease H"/>
    <property type="match status" value="1"/>
</dbReference>
<dbReference type="GO" id="GO:0016787">
    <property type="term" value="F:hydrolase activity"/>
    <property type="evidence" value="ECO:0007669"/>
    <property type="project" value="UniProtKB-KW"/>
</dbReference>
<dbReference type="PROSITE" id="PS50994">
    <property type="entry name" value="INTEGRASE"/>
    <property type="match status" value="1"/>
</dbReference>
<dbReference type="InterPro" id="IPR057670">
    <property type="entry name" value="SH3_retrovirus"/>
</dbReference>
<protein>
    <submittedName>
        <fullName evidence="5">Probable esterase KAI2</fullName>
    </submittedName>
</protein>
<name>A0A6L2JFL6_TANCI</name>
<keyword evidence="2" id="KW-0378">Hydrolase</keyword>
<dbReference type="Pfam" id="PF25597">
    <property type="entry name" value="SH3_retrovirus"/>
    <property type="match status" value="1"/>
</dbReference>
<dbReference type="InterPro" id="IPR029058">
    <property type="entry name" value="AB_hydrolase_fold"/>
</dbReference>
<evidence type="ECO:0000259" key="4">
    <source>
        <dbReference type="PROSITE" id="PS50994"/>
    </source>
</evidence>
<evidence type="ECO:0000256" key="1">
    <source>
        <dbReference type="ARBA" id="ARBA00008645"/>
    </source>
</evidence>
<dbReference type="Pfam" id="PF07727">
    <property type="entry name" value="RVT_2"/>
    <property type="match status" value="1"/>
</dbReference>
<gene>
    <name evidence="5" type="ORF">Tci_007547</name>
</gene>
<sequence>MAIEAHNVRVIGEGRETVVLGHGFGTDQSTWKHLAPHLATNYKVVLFDMMGAGTTNPEFFDFERYSTLQGHAFDLIAILEELQVTNCIFVGHSLSCMVSLVASILRPDLFVKLVMLNASCKFVNTHDFYGGFEQHEIDQLAEAMTTNYLSWCSGFAPLIVGGDMDSVAVQEFSRTLFNMRPDISLCTFKMIFESDLRSLLCMVTVPCHLVQSSKDMAVPSTVTDYLQQNIGSKTIVEIIQTEGHIPQLSSPYITIPALLRHIQCDIAVECWEQWCHGPRAVGKNCQKMMSHALTTTTTTTNDRLDRQLSDATSSVTQYLSTTTPPKIPMQNVLRRANTDMITNERQEQPHARTRSHKPICRAISDAVEYHHQPPPQKTRTPPPRVSSSPMDTLVSSVGKRSPQLEIKDMVKEIEQRCFDTIGQDEDDILDPPKPKQEECVGVDRLKNGDLRFVLSCACGKRFEMLLKNNGVIVVRPVNTLHRWDETCLLDIIVIKSTDVVRVETSQAMMIKGGKIQKSNKKSLKDKGKGKANGKGKDKQVYTPKPKNPKPSAKEHPTKDDTCHHCKELTPQYTPQHNGVSERRNRTLLDMVRSMMNLTTLLLSFWDYALESATRILNMVPTKKVDKTPYELWYGKVPNLSYLKVWGCEALVKRDMPNKLQQRSVKCIFIGYPKETMGYYFNFPPENKIVVARYAEFFEKNIITQEVSGRAMDLEEIQDEDISPSEITSEIHMEVEGFEPPQEEVIPVRSYKAAMLDSESNKWLDAMNAEMQSMIDNMVWVLVDLPPNSNGYTQLYEVDYEETFLPVADIRAIRILISIAAFYDYEIWKMDAKTSFLNGYLDEDIYMVQPEGFVDPNHLEKVCKLQRSIYGLKQASRSWNKRFDEEIKRNPEAELRVDCYCNVGFETDIDDMKSQTEYVFIFEILDRIQSSRSFYEGFTERKAYSTC</sequence>
<feature type="compositionally biased region" description="Pro residues" evidence="3">
    <location>
        <begin position="372"/>
        <end position="384"/>
    </location>
</feature>
<dbReference type="InterPro" id="IPR013103">
    <property type="entry name" value="RVT_2"/>
</dbReference>
<dbReference type="Gene3D" id="3.40.50.1820">
    <property type="entry name" value="alpha/beta hydrolase"/>
    <property type="match status" value="1"/>
</dbReference>
<proteinExistence type="inferred from homology"/>
<feature type="region of interest" description="Disordered" evidence="3">
    <location>
        <begin position="513"/>
        <end position="563"/>
    </location>
</feature>
<evidence type="ECO:0000313" key="5">
    <source>
        <dbReference type="EMBL" id="GEU35569.1"/>
    </source>
</evidence>
<evidence type="ECO:0000256" key="3">
    <source>
        <dbReference type="SAM" id="MobiDB-lite"/>
    </source>
</evidence>
<feature type="domain" description="Integrase catalytic" evidence="4">
    <location>
        <begin position="568"/>
        <end position="636"/>
    </location>
</feature>
<dbReference type="PANTHER" id="PTHR43039">
    <property type="entry name" value="ESTERASE-RELATED"/>
    <property type="match status" value="1"/>
</dbReference>
<dbReference type="InterPro" id="IPR036397">
    <property type="entry name" value="RNaseH_sf"/>
</dbReference>
<accession>A0A6L2JFL6</accession>
<feature type="compositionally biased region" description="Basic and acidic residues" evidence="3">
    <location>
        <begin position="522"/>
        <end position="539"/>
    </location>
</feature>
<feature type="region of interest" description="Disordered" evidence="3">
    <location>
        <begin position="367"/>
        <end position="399"/>
    </location>
</feature>
<evidence type="ECO:0000256" key="2">
    <source>
        <dbReference type="ARBA" id="ARBA00022801"/>
    </source>
</evidence>
<dbReference type="InterPro" id="IPR012337">
    <property type="entry name" value="RNaseH-like_sf"/>
</dbReference>
<dbReference type="SUPFAM" id="SSF53098">
    <property type="entry name" value="Ribonuclease H-like"/>
    <property type="match status" value="1"/>
</dbReference>
<dbReference type="EMBL" id="BKCJ010000705">
    <property type="protein sequence ID" value="GEU35569.1"/>
    <property type="molecule type" value="Genomic_DNA"/>
</dbReference>
<reference evidence="5" key="1">
    <citation type="journal article" date="2019" name="Sci. Rep.">
        <title>Draft genome of Tanacetum cinerariifolium, the natural source of mosquito coil.</title>
        <authorList>
            <person name="Yamashiro T."/>
            <person name="Shiraishi A."/>
            <person name="Satake H."/>
            <person name="Nakayama K."/>
        </authorList>
    </citation>
    <scope>NUCLEOTIDE SEQUENCE</scope>
</reference>
<dbReference type="GO" id="GO:0015074">
    <property type="term" value="P:DNA integration"/>
    <property type="evidence" value="ECO:0007669"/>
    <property type="project" value="InterPro"/>
</dbReference>
<feature type="compositionally biased region" description="Basic and acidic residues" evidence="3">
    <location>
        <begin position="551"/>
        <end position="563"/>
    </location>
</feature>
<organism evidence="5">
    <name type="scientific">Tanacetum cinerariifolium</name>
    <name type="common">Dalmatian daisy</name>
    <name type="synonym">Chrysanthemum cinerariifolium</name>
    <dbReference type="NCBI Taxonomy" id="118510"/>
    <lineage>
        <taxon>Eukaryota</taxon>
        <taxon>Viridiplantae</taxon>
        <taxon>Streptophyta</taxon>
        <taxon>Embryophyta</taxon>
        <taxon>Tracheophyta</taxon>
        <taxon>Spermatophyta</taxon>
        <taxon>Magnoliopsida</taxon>
        <taxon>eudicotyledons</taxon>
        <taxon>Gunneridae</taxon>
        <taxon>Pentapetalae</taxon>
        <taxon>asterids</taxon>
        <taxon>campanulids</taxon>
        <taxon>Asterales</taxon>
        <taxon>Asteraceae</taxon>
        <taxon>Asteroideae</taxon>
        <taxon>Anthemideae</taxon>
        <taxon>Anthemidinae</taxon>
        <taxon>Tanacetum</taxon>
    </lineage>
</organism>
<dbReference type="AlphaFoldDB" id="A0A6L2JFL6"/>
<dbReference type="GO" id="GO:0003676">
    <property type="term" value="F:nucleic acid binding"/>
    <property type="evidence" value="ECO:0007669"/>
    <property type="project" value="InterPro"/>
</dbReference>
<comment type="caution">
    <text evidence="5">The sequence shown here is derived from an EMBL/GenBank/DDBJ whole genome shotgun (WGS) entry which is preliminary data.</text>
</comment>
<dbReference type="InterPro" id="IPR000073">
    <property type="entry name" value="AB_hydrolase_1"/>
</dbReference>
<comment type="similarity">
    <text evidence="1">Belongs to the AB hydrolase superfamily.</text>
</comment>